<evidence type="ECO:0000313" key="2">
    <source>
        <dbReference type="Proteomes" id="UP000242447"/>
    </source>
</evidence>
<sequence length="44" mass="5325">MRDQNDGVTTQFEWRSRTVTDASMLRRIDNAKNKEPVDVRHRFF</sequence>
<dbReference type="EMBL" id="CP019937">
    <property type="protein sequence ID" value="ARO14891.1"/>
    <property type="molecule type" value="Genomic_DNA"/>
</dbReference>
<keyword evidence="2" id="KW-1185">Reference proteome</keyword>
<accession>A0A1W6P0G3</accession>
<dbReference type="AlphaFoldDB" id="A0A1W6P0G3"/>
<proteinExistence type="predicted"/>
<dbReference type="STRING" id="92947.BVG79_01545"/>
<dbReference type="KEGG" id="kro:BVG79_01545"/>
<dbReference type="Proteomes" id="UP000242447">
    <property type="component" value="Chromosome"/>
</dbReference>
<reference evidence="1 2" key="1">
    <citation type="submission" date="2017-02" db="EMBL/GenBank/DDBJ databases">
        <title>Ketogulonicigenium robustum SPU B003 Genome sequencing and assembly.</title>
        <authorList>
            <person name="Li Y."/>
            <person name="Liu L."/>
            <person name="Wang C."/>
            <person name="Zhang M."/>
            <person name="Zhang T."/>
            <person name="Zhang Y."/>
        </authorList>
    </citation>
    <scope>NUCLEOTIDE SEQUENCE [LARGE SCALE GENOMIC DNA]</scope>
    <source>
        <strain evidence="1 2">SPU_B003</strain>
    </source>
</reference>
<protein>
    <submittedName>
        <fullName evidence="1">Uncharacterized protein</fullName>
    </submittedName>
</protein>
<organism evidence="1 2">
    <name type="scientific">Ketogulonicigenium robustum</name>
    <dbReference type="NCBI Taxonomy" id="92947"/>
    <lineage>
        <taxon>Bacteria</taxon>
        <taxon>Pseudomonadati</taxon>
        <taxon>Pseudomonadota</taxon>
        <taxon>Alphaproteobacteria</taxon>
        <taxon>Rhodobacterales</taxon>
        <taxon>Roseobacteraceae</taxon>
        <taxon>Ketogulonicigenium</taxon>
    </lineage>
</organism>
<evidence type="ECO:0000313" key="1">
    <source>
        <dbReference type="EMBL" id="ARO14891.1"/>
    </source>
</evidence>
<gene>
    <name evidence="1" type="ORF">BVG79_01545</name>
</gene>
<name>A0A1W6P0G3_9RHOB</name>